<dbReference type="EMBL" id="FPJO01000002">
    <property type="protein sequence ID" value="SFX37876.1"/>
    <property type="molecule type" value="Genomic_DNA"/>
</dbReference>
<proteinExistence type="predicted"/>
<dbReference type="RefSeq" id="WP_072484136.1">
    <property type="nucleotide sequence ID" value="NZ_CP108276.1"/>
</dbReference>
<name>A0A1K1WLQ3_STRAR</name>
<evidence type="ECO:0000259" key="1">
    <source>
        <dbReference type="Pfam" id="PF04149"/>
    </source>
</evidence>
<feature type="domain" description="DUF397" evidence="1">
    <location>
        <begin position="8"/>
        <end position="26"/>
    </location>
</feature>
<gene>
    <name evidence="2" type="ORF">SAMN02787144_1002507</name>
</gene>
<dbReference type="InterPro" id="IPR007278">
    <property type="entry name" value="DUF397"/>
</dbReference>
<dbReference type="STRING" id="1893.SAMN02787144_1002507"/>
<evidence type="ECO:0000313" key="2">
    <source>
        <dbReference type="EMBL" id="SFX37876.1"/>
    </source>
</evidence>
<organism evidence="2 3">
    <name type="scientific">Streptomyces atratus</name>
    <dbReference type="NCBI Taxonomy" id="1893"/>
    <lineage>
        <taxon>Bacteria</taxon>
        <taxon>Bacillati</taxon>
        <taxon>Actinomycetota</taxon>
        <taxon>Actinomycetes</taxon>
        <taxon>Kitasatosporales</taxon>
        <taxon>Streptomycetaceae</taxon>
        <taxon>Streptomyces</taxon>
    </lineage>
</organism>
<dbReference type="Proteomes" id="UP000181909">
    <property type="component" value="Unassembled WGS sequence"/>
</dbReference>
<evidence type="ECO:0000313" key="3">
    <source>
        <dbReference type="Proteomes" id="UP000181909"/>
    </source>
</evidence>
<dbReference type="OrthoDB" id="4562195at2"/>
<protein>
    <recommendedName>
        <fullName evidence="1">DUF397 domain-containing protein</fullName>
    </recommendedName>
</protein>
<reference evidence="2 3" key="1">
    <citation type="submission" date="2016-11" db="EMBL/GenBank/DDBJ databases">
        <authorList>
            <person name="Jaros S."/>
            <person name="Januszkiewicz K."/>
            <person name="Wedrychowicz H."/>
        </authorList>
    </citation>
    <scope>NUCLEOTIDE SEQUENCE [LARGE SCALE GENOMIC DNA]</scope>
    <source>
        <strain evidence="2 3">OK807</strain>
    </source>
</reference>
<feature type="domain" description="DUF397" evidence="1">
    <location>
        <begin position="28"/>
        <end position="79"/>
    </location>
</feature>
<sequence length="82" mass="8556">MTTGPELSWFKSSYSGNEGGACVEVAYDWRKSSYSGNEGEACVEVAACPHTVHVRDSKVVDGPTFAVAPAAWSAFLAGAVKG</sequence>
<dbReference type="AlphaFoldDB" id="A0A1K1WLQ3"/>
<accession>A0A1K1WLQ3</accession>
<dbReference type="Pfam" id="PF04149">
    <property type="entry name" value="DUF397"/>
    <property type="match status" value="2"/>
</dbReference>